<reference evidence="5 6" key="1">
    <citation type="submission" date="2008-02" db="EMBL/GenBank/DDBJ databases">
        <title>Complete sequence of Shewanella woodyi ATCC 51908.</title>
        <authorList>
            <consortium name="US DOE Joint Genome Institute"/>
            <person name="Copeland A."/>
            <person name="Lucas S."/>
            <person name="Lapidus A."/>
            <person name="Glavina del Rio T."/>
            <person name="Dalin E."/>
            <person name="Tice H."/>
            <person name="Bruce D."/>
            <person name="Goodwin L."/>
            <person name="Pitluck S."/>
            <person name="Sims D."/>
            <person name="Brettin T."/>
            <person name="Detter J.C."/>
            <person name="Han C."/>
            <person name="Kuske C.R."/>
            <person name="Schmutz J."/>
            <person name="Larimer F."/>
            <person name="Land M."/>
            <person name="Hauser L."/>
            <person name="Kyrpides N."/>
            <person name="Lykidis A."/>
            <person name="Zhao J.-S."/>
            <person name="Richardson P."/>
        </authorList>
    </citation>
    <scope>NUCLEOTIDE SEQUENCE [LARGE SCALE GENOMIC DNA]</scope>
    <source>
        <strain evidence="6">ATCC 51908 / MS32</strain>
    </source>
</reference>
<dbReference type="GO" id="GO:0016491">
    <property type="term" value="F:oxidoreductase activity"/>
    <property type="evidence" value="ECO:0007669"/>
    <property type="project" value="UniProtKB-KW"/>
</dbReference>
<dbReference type="Gene3D" id="2.40.30.10">
    <property type="entry name" value="Translation factors"/>
    <property type="match status" value="1"/>
</dbReference>
<keyword evidence="6" id="KW-1185">Reference proteome</keyword>
<dbReference type="GO" id="GO:0008218">
    <property type="term" value="P:bioluminescence"/>
    <property type="evidence" value="ECO:0007669"/>
    <property type="project" value="UniProtKB-KW"/>
</dbReference>
<keyword evidence="1" id="KW-0560">Oxidoreductase</keyword>
<dbReference type="InterPro" id="IPR001433">
    <property type="entry name" value="OxRdtase_FAD/NAD-bd"/>
</dbReference>
<dbReference type="InterPro" id="IPR050415">
    <property type="entry name" value="MRET"/>
</dbReference>
<dbReference type="InterPro" id="IPR017927">
    <property type="entry name" value="FAD-bd_FR_type"/>
</dbReference>
<dbReference type="CDD" id="cd06189">
    <property type="entry name" value="flavin_oxioreductase"/>
    <property type="match status" value="1"/>
</dbReference>
<dbReference type="HOGENOM" id="CLU_003827_7_4_6"/>
<dbReference type="PRINTS" id="PR00410">
    <property type="entry name" value="PHEHYDRXLASE"/>
</dbReference>
<dbReference type="InterPro" id="IPR017938">
    <property type="entry name" value="Riboflavin_synthase-like_b-brl"/>
</dbReference>
<dbReference type="eggNOG" id="COG0543">
    <property type="taxonomic scope" value="Bacteria"/>
</dbReference>
<dbReference type="Pfam" id="PF00175">
    <property type="entry name" value="NAD_binding_1"/>
    <property type="match status" value="1"/>
</dbReference>
<evidence type="ECO:0000313" key="5">
    <source>
        <dbReference type="EMBL" id="ACA87900.1"/>
    </source>
</evidence>
<dbReference type="STRING" id="392500.Swoo_3638"/>
<organism evidence="5 6">
    <name type="scientific">Shewanella woodyi (strain ATCC 51908 / MS32)</name>
    <dbReference type="NCBI Taxonomy" id="392500"/>
    <lineage>
        <taxon>Bacteria</taxon>
        <taxon>Pseudomonadati</taxon>
        <taxon>Pseudomonadota</taxon>
        <taxon>Gammaproteobacteria</taxon>
        <taxon>Alteromonadales</taxon>
        <taxon>Shewanellaceae</taxon>
        <taxon>Shewanella</taxon>
    </lineage>
</organism>
<name>B1KD65_SHEWM</name>
<dbReference type="Gene3D" id="3.40.50.80">
    <property type="entry name" value="Nucleotide-binding domain of ferredoxin-NADP reductase (FNR) module"/>
    <property type="match status" value="1"/>
</dbReference>
<gene>
    <name evidence="5" type="ordered locus">Swoo_3638</name>
</gene>
<dbReference type="InterPro" id="IPR013112">
    <property type="entry name" value="FAD-bd_8"/>
</dbReference>
<dbReference type="SUPFAM" id="SSF63380">
    <property type="entry name" value="Riboflavin synthase domain-like"/>
    <property type="match status" value="1"/>
</dbReference>
<dbReference type="PROSITE" id="PS51384">
    <property type="entry name" value="FAD_FR"/>
    <property type="match status" value="1"/>
</dbReference>
<comment type="similarity">
    <text evidence="3">Belongs to the Fre/LuxG FAD/NAD(P) flavoprotein oxidoreductase family.</text>
</comment>
<dbReference type="KEGG" id="swd:Swoo_3638"/>
<dbReference type="AlphaFoldDB" id="B1KD65"/>
<proteinExistence type="inferred from homology"/>
<dbReference type="PANTHER" id="PTHR47354:SF7">
    <property type="entry name" value="NAD(P)H-FLAVIN REDUCTASE"/>
    <property type="match status" value="1"/>
</dbReference>
<evidence type="ECO:0000259" key="4">
    <source>
        <dbReference type="PROSITE" id="PS51384"/>
    </source>
</evidence>
<evidence type="ECO:0000256" key="1">
    <source>
        <dbReference type="ARBA" id="ARBA00023002"/>
    </source>
</evidence>
<evidence type="ECO:0000256" key="3">
    <source>
        <dbReference type="ARBA" id="ARBA00038177"/>
    </source>
</evidence>
<dbReference type="PANTHER" id="PTHR47354">
    <property type="entry name" value="NADH OXIDOREDUCTASE HCR"/>
    <property type="match status" value="1"/>
</dbReference>
<dbReference type="Proteomes" id="UP000002168">
    <property type="component" value="Chromosome"/>
</dbReference>
<dbReference type="SUPFAM" id="SSF52343">
    <property type="entry name" value="Ferredoxin reductase-like, C-terminal NADP-linked domain"/>
    <property type="match status" value="1"/>
</dbReference>
<dbReference type="RefSeq" id="WP_012326233.1">
    <property type="nucleotide sequence ID" value="NC_010506.1"/>
</dbReference>
<dbReference type="EMBL" id="CP000961">
    <property type="protein sequence ID" value="ACA87900.1"/>
    <property type="molecule type" value="Genomic_DNA"/>
</dbReference>
<feature type="domain" description="FAD-binding FR-type" evidence="4">
    <location>
        <begin position="1"/>
        <end position="100"/>
    </location>
</feature>
<keyword evidence="2" id="KW-0455">Luminescence</keyword>
<dbReference type="NCBIfam" id="NF005963">
    <property type="entry name" value="PRK08051.1"/>
    <property type="match status" value="1"/>
</dbReference>
<dbReference type="InterPro" id="IPR039261">
    <property type="entry name" value="FNR_nucleotide-bd"/>
</dbReference>
<evidence type="ECO:0000256" key="2">
    <source>
        <dbReference type="ARBA" id="ARBA00023223"/>
    </source>
</evidence>
<evidence type="ECO:0000313" key="6">
    <source>
        <dbReference type="Proteomes" id="UP000002168"/>
    </source>
</evidence>
<accession>B1KD65</accession>
<sequence>MIIDCKISKIESAKNNIYKVYISPEQNIDFKAGQYIFIKLNDKKTPFSIANCPTENKIIELHIGSSNQDSSSTSIEYFVDALVNNSKFEIDAPHGEAWLRTNNYKPILLIAGGTGLSYINSILKNCLNRGFIQPIYLYWGVKNIDFLYADEELTQLSNKHCNLHYIPVIIEDEQAVWLGKKGTVIDAVMEDFTDLTPFDIYVCGPYQMAKAAKERLVSEKKANFEQMYADAFAYIK</sequence>
<protein>
    <submittedName>
        <fullName evidence="5">Oxidoreductase FAD/NAD(P)-binding domain protein</fullName>
    </submittedName>
</protein>
<dbReference type="Pfam" id="PF08022">
    <property type="entry name" value="FAD_binding_8"/>
    <property type="match status" value="1"/>
</dbReference>